<dbReference type="Pfam" id="PF03466">
    <property type="entry name" value="LysR_substrate"/>
    <property type="match status" value="1"/>
</dbReference>
<evidence type="ECO:0000256" key="3">
    <source>
        <dbReference type="ARBA" id="ARBA00023125"/>
    </source>
</evidence>
<keyword evidence="7" id="KW-1185">Reference proteome</keyword>
<gene>
    <name evidence="6" type="ORF">HGP28_08355</name>
</gene>
<dbReference type="GO" id="GO:0003700">
    <property type="term" value="F:DNA-binding transcription factor activity"/>
    <property type="evidence" value="ECO:0007669"/>
    <property type="project" value="InterPro"/>
</dbReference>
<dbReference type="Gene3D" id="3.40.190.290">
    <property type="match status" value="1"/>
</dbReference>
<organism evidence="6 7">
    <name type="scientific">Vibrio agarilyticus</name>
    <dbReference type="NCBI Taxonomy" id="2726741"/>
    <lineage>
        <taxon>Bacteria</taxon>
        <taxon>Pseudomonadati</taxon>
        <taxon>Pseudomonadota</taxon>
        <taxon>Gammaproteobacteria</taxon>
        <taxon>Vibrionales</taxon>
        <taxon>Vibrionaceae</taxon>
        <taxon>Vibrio</taxon>
    </lineage>
</organism>
<evidence type="ECO:0000256" key="2">
    <source>
        <dbReference type="ARBA" id="ARBA00023015"/>
    </source>
</evidence>
<dbReference type="Gene3D" id="1.10.10.10">
    <property type="entry name" value="Winged helix-like DNA-binding domain superfamily/Winged helix DNA-binding domain"/>
    <property type="match status" value="1"/>
</dbReference>
<evidence type="ECO:0000259" key="5">
    <source>
        <dbReference type="PROSITE" id="PS50931"/>
    </source>
</evidence>
<protein>
    <submittedName>
        <fullName evidence="6">LysR family transcriptional regulator</fullName>
    </submittedName>
</protein>
<dbReference type="SUPFAM" id="SSF46785">
    <property type="entry name" value="Winged helix' DNA-binding domain"/>
    <property type="match status" value="1"/>
</dbReference>
<comment type="caution">
    <text evidence="6">The sequence shown here is derived from an EMBL/GenBank/DDBJ whole genome shotgun (WGS) entry which is preliminary data.</text>
</comment>
<dbReference type="InterPro" id="IPR036390">
    <property type="entry name" value="WH_DNA-bd_sf"/>
</dbReference>
<keyword evidence="4" id="KW-0804">Transcription</keyword>
<evidence type="ECO:0000256" key="4">
    <source>
        <dbReference type="ARBA" id="ARBA00023163"/>
    </source>
</evidence>
<dbReference type="GO" id="GO:0043565">
    <property type="term" value="F:sequence-specific DNA binding"/>
    <property type="evidence" value="ECO:0007669"/>
    <property type="project" value="TreeGrafter"/>
</dbReference>
<dbReference type="PANTHER" id="PTHR30537:SF5">
    <property type="entry name" value="HTH-TYPE TRANSCRIPTIONAL ACTIVATOR TTDR-RELATED"/>
    <property type="match status" value="1"/>
</dbReference>
<dbReference type="CDD" id="cd08422">
    <property type="entry name" value="PBP2_CrgA_like"/>
    <property type="match status" value="1"/>
</dbReference>
<dbReference type="InterPro" id="IPR036388">
    <property type="entry name" value="WH-like_DNA-bd_sf"/>
</dbReference>
<sequence length="305" mass="33986">MQLFCTVVDKGSFAKAAKALNVTPAIVGRHIAALENALGFILLNRTTRNMQLTPGGKAYYEGAKAVLESIDQLEDSLSSSHQVNPSGLVRLSAPDAMGPFLMQAIKAFRQHYSNIRFDLMLSNQPINLIEHKIDVSVRLSYDLQDSSYIAIKLGDTRSGFYASPNYLAQHGTPTQYQELEQHDCLHMGSSRYGDNWMLQVDGKTVAYRQPWVAVISDTHTLIRALCDDMGITVMPSLFVQSEVQRGDLVELKNLADFPPVNIYAMYPTRKHLPYRLTLFLDFLKANLGHYLNSNGSISATQMPLA</sequence>
<dbReference type="PROSITE" id="PS50931">
    <property type="entry name" value="HTH_LYSR"/>
    <property type="match status" value="1"/>
</dbReference>
<proteinExistence type="inferred from homology"/>
<evidence type="ECO:0000313" key="6">
    <source>
        <dbReference type="EMBL" id="NLS12899.1"/>
    </source>
</evidence>
<keyword evidence="2" id="KW-0805">Transcription regulation</keyword>
<evidence type="ECO:0000256" key="1">
    <source>
        <dbReference type="ARBA" id="ARBA00009437"/>
    </source>
</evidence>
<dbReference type="FunFam" id="1.10.10.10:FF:000001">
    <property type="entry name" value="LysR family transcriptional regulator"/>
    <property type="match status" value="1"/>
</dbReference>
<dbReference type="GO" id="GO:0006351">
    <property type="term" value="P:DNA-templated transcription"/>
    <property type="evidence" value="ECO:0007669"/>
    <property type="project" value="TreeGrafter"/>
</dbReference>
<keyword evidence="3" id="KW-0238">DNA-binding</keyword>
<name>A0A7X8TQJ0_9VIBR</name>
<dbReference type="SUPFAM" id="SSF53850">
    <property type="entry name" value="Periplasmic binding protein-like II"/>
    <property type="match status" value="1"/>
</dbReference>
<comment type="similarity">
    <text evidence="1">Belongs to the LysR transcriptional regulatory family.</text>
</comment>
<dbReference type="EMBL" id="JABAIK010000007">
    <property type="protein sequence ID" value="NLS12899.1"/>
    <property type="molecule type" value="Genomic_DNA"/>
</dbReference>
<feature type="domain" description="HTH lysR-type" evidence="5">
    <location>
        <begin position="1"/>
        <end position="53"/>
    </location>
</feature>
<dbReference type="InterPro" id="IPR000847">
    <property type="entry name" value="LysR_HTH_N"/>
</dbReference>
<evidence type="ECO:0000313" key="7">
    <source>
        <dbReference type="Proteomes" id="UP000535589"/>
    </source>
</evidence>
<dbReference type="Pfam" id="PF00126">
    <property type="entry name" value="HTH_1"/>
    <property type="match status" value="1"/>
</dbReference>
<dbReference type="PANTHER" id="PTHR30537">
    <property type="entry name" value="HTH-TYPE TRANSCRIPTIONAL REGULATOR"/>
    <property type="match status" value="1"/>
</dbReference>
<accession>A0A7X8TQJ0</accession>
<reference evidence="6 7" key="1">
    <citation type="submission" date="2020-04" db="EMBL/GenBank/DDBJ databases">
        <title>Vibrio sp. SM6, a novel species isolated from seawater.</title>
        <authorList>
            <person name="Wang X."/>
        </authorList>
    </citation>
    <scope>NUCLEOTIDE SEQUENCE [LARGE SCALE GENOMIC DNA]</scope>
    <source>
        <strain evidence="6 7">SM6</strain>
    </source>
</reference>
<dbReference type="AlphaFoldDB" id="A0A7X8TQJ0"/>
<dbReference type="InterPro" id="IPR058163">
    <property type="entry name" value="LysR-type_TF_proteobact-type"/>
</dbReference>
<dbReference type="InterPro" id="IPR005119">
    <property type="entry name" value="LysR_subst-bd"/>
</dbReference>
<dbReference type="Proteomes" id="UP000535589">
    <property type="component" value="Unassembled WGS sequence"/>
</dbReference>